<dbReference type="Proteomes" id="UP000199076">
    <property type="component" value="Unassembled WGS sequence"/>
</dbReference>
<dbReference type="InterPro" id="IPR051257">
    <property type="entry name" value="Diverse_CBS-Domain"/>
</dbReference>
<name>A0A1G7T4Y7_9EURY</name>
<feature type="domain" description="CBS" evidence="3">
    <location>
        <begin position="74"/>
        <end position="126"/>
    </location>
</feature>
<feature type="domain" description="CBS" evidence="3">
    <location>
        <begin position="13"/>
        <end position="66"/>
    </location>
</feature>
<dbReference type="PANTHER" id="PTHR43080:SF2">
    <property type="entry name" value="CBS DOMAIN-CONTAINING PROTEIN"/>
    <property type="match status" value="1"/>
</dbReference>
<dbReference type="GO" id="GO:0016740">
    <property type="term" value="F:transferase activity"/>
    <property type="evidence" value="ECO:0007669"/>
    <property type="project" value="UniProtKB-KW"/>
</dbReference>
<sequence>MNVESDVPVRECMSTPVETVATETSLVEAAQTMRNASISALVVMSEPRSIVTSTDFVDAVAKERDVTSLSTADISTAVVTTVEPDLPLTQAAATMTRHDSSHLPVAEAGELVGMLSKTDLARYQED</sequence>
<dbReference type="SMART" id="SM00116">
    <property type="entry name" value="CBS"/>
    <property type="match status" value="2"/>
</dbReference>
<protein>
    <submittedName>
        <fullName evidence="4">tRNA nucleotidyltransferase (CCA-adding enzyme)/CBS domain-containing protein</fullName>
    </submittedName>
</protein>
<dbReference type="STRING" id="660518.SAMN05216218_1235"/>
<dbReference type="PANTHER" id="PTHR43080">
    <property type="entry name" value="CBS DOMAIN-CONTAINING PROTEIN CBSX3, MITOCHONDRIAL"/>
    <property type="match status" value="1"/>
</dbReference>
<evidence type="ECO:0000313" key="5">
    <source>
        <dbReference type="Proteomes" id="UP000199076"/>
    </source>
</evidence>
<dbReference type="EMBL" id="FNBK01000023">
    <property type="protein sequence ID" value="SDG30437.1"/>
    <property type="molecule type" value="Genomic_DNA"/>
</dbReference>
<dbReference type="RefSeq" id="WP_217630196.1">
    <property type="nucleotide sequence ID" value="NZ_FNBK01000023.1"/>
</dbReference>
<dbReference type="AlphaFoldDB" id="A0A1G7T4Y7"/>
<dbReference type="PROSITE" id="PS51371">
    <property type="entry name" value="CBS"/>
    <property type="match status" value="2"/>
</dbReference>
<evidence type="ECO:0000313" key="4">
    <source>
        <dbReference type="EMBL" id="SDG30437.1"/>
    </source>
</evidence>
<accession>A0A1G7T4Y7</accession>
<evidence type="ECO:0000259" key="3">
    <source>
        <dbReference type="PROSITE" id="PS51371"/>
    </source>
</evidence>
<reference evidence="5" key="1">
    <citation type="submission" date="2016-10" db="EMBL/GenBank/DDBJ databases">
        <authorList>
            <person name="Varghese N."/>
            <person name="Submissions S."/>
        </authorList>
    </citation>
    <scope>NUCLEOTIDE SEQUENCE [LARGE SCALE GENOMIC DNA]</scope>
    <source>
        <strain evidence="5">IBRC-M 10760</strain>
    </source>
</reference>
<proteinExistence type="predicted"/>
<keyword evidence="1 2" id="KW-0129">CBS domain</keyword>
<organism evidence="4 5">
    <name type="scientific">Halorientalis regularis</name>
    <dbReference type="NCBI Taxonomy" id="660518"/>
    <lineage>
        <taxon>Archaea</taxon>
        <taxon>Methanobacteriati</taxon>
        <taxon>Methanobacteriota</taxon>
        <taxon>Stenosarchaea group</taxon>
        <taxon>Halobacteria</taxon>
        <taxon>Halobacteriales</taxon>
        <taxon>Haloarculaceae</taxon>
        <taxon>Halorientalis</taxon>
    </lineage>
</organism>
<gene>
    <name evidence="4" type="ORF">SAMN05216218_1235</name>
</gene>
<dbReference type="InterPro" id="IPR046342">
    <property type="entry name" value="CBS_dom_sf"/>
</dbReference>
<dbReference type="Pfam" id="PF00571">
    <property type="entry name" value="CBS"/>
    <property type="match status" value="2"/>
</dbReference>
<dbReference type="Gene3D" id="3.10.580.10">
    <property type="entry name" value="CBS-domain"/>
    <property type="match status" value="1"/>
</dbReference>
<evidence type="ECO:0000256" key="2">
    <source>
        <dbReference type="PROSITE-ProRule" id="PRU00703"/>
    </source>
</evidence>
<dbReference type="InterPro" id="IPR000644">
    <property type="entry name" value="CBS_dom"/>
</dbReference>
<evidence type="ECO:0000256" key="1">
    <source>
        <dbReference type="ARBA" id="ARBA00023122"/>
    </source>
</evidence>
<dbReference type="OrthoDB" id="43333at2157"/>
<keyword evidence="5" id="KW-1185">Reference proteome</keyword>
<keyword evidence="4" id="KW-0808">Transferase</keyword>
<dbReference type="SUPFAM" id="SSF54631">
    <property type="entry name" value="CBS-domain pair"/>
    <property type="match status" value="1"/>
</dbReference>